<comment type="caution">
    <text evidence="2">The sequence shown here is derived from an EMBL/GenBank/DDBJ whole genome shotgun (WGS) entry which is preliminary data.</text>
</comment>
<dbReference type="AlphaFoldDB" id="A0AAW2YK14"/>
<dbReference type="SUPFAM" id="SSF48371">
    <property type="entry name" value="ARM repeat"/>
    <property type="match status" value="1"/>
</dbReference>
<sequence>MSQTDIGKLFKSLRTSKDATGKDKIDLYKKLITLLKNKDTASVSFVVNNLEQFLDMFIKDMEIESLIVSAFTSLGYLANEYTSSFTRAQVSLFFETAFNKLEKEKRTCALALWVLGVQKLLNLECHSKDRAQTITRFFDCIKFGLNNPFQSTSVTAESLNALRNMISLYSIFSAQDVASRIEDWIPDVIFKFALGKDTSAKALQYTQVILDSSVMEEVISKHWRTIVQTKKSMASKFHNFLLNEKLYITLAERIETCNTNESSLLPIKVWGYCSLFLQELIYKDKLHTHVLQMMEKPISSKHENIRVQALKSWRLMCMCVTLHDTVFKVGSGRLTCMMRPILACLDDAHHSNNSPVRNSCYEAWKCMIENAQRADAVSTCSEILIVPIMSRLANESVVEVREKFLSFVWDVLFPKFTIEAQPLTDSQKTKQSKWLFESYDQIIKPFIESKVTNENHIEQYISFVVSCFEVNHTASQSLLEKIPLEVLIKNNAFKMIPHQILTSTKNGEGTLFCDILSKCQNEAVQYIVESINSYGKNEENTLIASSKESKSFLDILTNNKLEACHRIKCWKAICEQFDMELRMLMEKSKLDDCKKIIKMEKCEEKTSLSNKPSEPKCSGAILSTLFFCIKVPDHALLTTECTDLWLKLLRSLESYRKLINSPPVKYPTKQQKSDFSSGTSFADYMCCELIDTIQLNKAIRCELKNSSNHADDEAWLSCCLVLCDLLMGACCDHLALFNCVIDFLSNLTGCERSACEIGIKNIVKNSCKKYTKNTKQGTSICEKMISCDWLFSNTFNVWSDCLSCLQKCILTASDANATMQDLEPCLLYGLSHVHIRDETILFWNDHLSKHILSYSASNTVVYPQKLKKRFEELKESGVELVLPSFSPPPTKFVAPTVTKKNKIKLDKNPKKRSREDQEEDNEEYVKIEETKVDNSLMTPQQRERMREKKKQKISYVEMNPSLQHVSLSPSLNNDEQHDQLEKLNILVDDHCSTPVNQKDDMDDLFGNLSTGCTPSATNKSLEASPSLLGVCNTSAVDSDDETDANKVLPRNIFSQDNNNADSSDMADQTDLLGIGVTPIKKVQNELYITVNETTRLDADEEDLKKMIIQLEDGNMLKLSKEDQENSANDGAAINQKNNNGFVVPETPRVPRKEVIQDDLIKLCEAALKQSNNHMDKESLLKAQLMAVQILTNITNQINKLV</sequence>
<evidence type="ECO:0000256" key="1">
    <source>
        <dbReference type="SAM" id="MobiDB-lite"/>
    </source>
</evidence>
<keyword evidence="3" id="KW-1185">Reference proteome</keyword>
<evidence type="ECO:0000313" key="2">
    <source>
        <dbReference type="EMBL" id="KAL0477358.1"/>
    </source>
</evidence>
<feature type="region of interest" description="Disordered" evidence="1">
    <location>
        <begin position="904"/>
        <end position="923"/>
    </location>
</feature>
<proteinExistence type="predicted"/>
<gene>
    <name evidence="2" type="ORF">AKO1_005774</name>
</gene>
<reference evidence="2 3" key="1">
    <citation type="submission" date="2024-03" db="EMBL/GenBank/DDBJ databases">
        <title>The Acrasis kona genome and developmental transcriptomes reveal deep origins of eukaryotic multicellular pathways.</title>
        <authorList>
            <person name="Sheikh S."/>
            <person name="Fu C.-J."/>
            <person name="Brown M.W."/>
            <person name="Baldauf S.L."/>
        </authorList>
    </citation>
    <scope>NUCLEOTIDE SEQUENCE [LARGE SCALE GENOMIC DNA]</scope>
    <source>
        <strain evidence="2 3">ATCC MYA-3509</strain>
    </source>
</reference>
<accession>A0AAW2YK14</accession>
<dbReference type="Proteomes" id="UP001431209">
    <property type="component" value="Unassembled WGS sequence"/>
</dbReference>
<protein>
    <submittedName>
        <fullName evidence="2">NagB</fullName>
    </submittedName>
</protein>
<organism evidence="2 3">
    <name type="scientific">Acrasis kona</name>
    <dbReference type="NCBI Taxonomy" id="1008807"/>
    <lineage>
        <taxon>Eukaryota</taxon>
        <taxon>Discoba</taxon>
        <taxon>Heterolobosea</taxon>
        <taxon>Tetramitia</taxon>
        <taxon>Eutetramitia</taxon>
        <taxon>Acrasidae</taxon>
        <taxon>Acrasis</taxon>
    </lineage>
</organism>
<evidence type="ECO:0000313" key="3">
    <source>
        <dbReference type="Proteomes" id="UP001431209"/>
    </source>
</evidence>
<dbReference type="InterPro" id="IPR016024">
    <property type="entry name" value="ARM-type_fold"/>
</dbReference>
<dbReference type="EMBL" id="JAOPGA020000167">
    <property type="protein sequence ID" value="KAL0477358.1"/>
    <property type="molecule type" value="Genomic_DNA"/>
</dbReference>
<name>A0AAW2YK14_9EUKA</name>